<accession>A0A9D4IIH4</accession>
<organism evidence="1 2">
    <name type="scientific">Dreissena polymorpha</name>
    <name type="common">Zebra mussel</name>
    <name type="synonym">Mytilus polymorpha</name>
    <dbReference type="NCBI Taxonomy" id="45954"/>
    <lineage>
        <taxon>Eukaryota</taxon>
        <taxon>Metazoa</taxon>
        <taxon>Spiralia</taxon>
        <taxon>Lophotrochozoa</taxon>
        <taxon>Mollusca</taxon>
        <taxon>Bivalvia</taxon>
        <taxon>Autobranchia</taxon>
        <taxon>Heteroconchia</taxon>
        <taxon>Euheterodonta</taxon>
        <taxon>Imparidentia</taxon>
        <taxon>Neoheterodontei</taxon>
        <taxon>Myida</taxon>
        <taxon>Dreissenoidea</taxon>
        <taxon>Dreissenidae</taxon>
        <taxon>Dreissena</taxon>
    </lineage>
</organism>
<protein>
    <submittedName>
        <fullName evidence="1">Uncharacterized protein</fullName>
    </submittedName>
</protein>
<dbReference type="Proteomes" id="UP000828390">
    <property type="component" value="Unassembled WGS sequence"/>
</dbReference>
<evidence type="ECO:0000313" key="1">
    <source>
        <dbReference type="EMBL" id="KAH3773797.1"/>
    </source>
</evidence>
<dbReference type="EMBL" id="JAIWYP010000009">
    <property type="protein sequence ID" value="KAH3773797.1"/>
    <property type="molecule type" value="Genomic_DNA"/>
</dbReference>
<dbReference type="AlphaFoldDB" id="A0A9D4IIH4"/>
<gene>
    <name evidence="1" type="ORF">DPMN_175166</name>
</gene>
<proteinExistence type="predicted"/>
<reference evidence="1" key="2">
    <citation type="submission" date="2020-11" db="EMBL/GenBank/DDBJ databases">
        <authorList>
            <person name="McCartney M.A."/>
            <person name="Auch B."/>
            <person name="Kono T."/>
            <person name="Mallez S."/>
            <person name="Becker A."/>
            <person name="Gohl D.M."/>
            <person name="Silverstein K.A.T."/>
            <person name="Koren S."/>
            <person name="Bechman K.B."/>
            <person name="Herman A."/>
            <person name="Abrahante J.E."/>
            <person name="Garbe J."/>
        </authorList>
    </citation>
    <scope>NUCLEOTIDE SEQUENCE</scope>
    <source>
        <strain evidence="1">Duluth1</strain>
        <tissue evidence="1">Whole animal</tissue>
    </source>
</reference>
<name>A0A9D4IIH4_DREPO</name>
<sequence length="52" mass="5729">MDQSYTCATWMEDNCSIKCGMTVVSKIVAIHRTGSLFAREPAKAGKIHRTAI</sequence>
<keyword evidence="2" id="KW-1185">Reference proteome</keyword>
<evidence type="ECO:0000313" key="2">
    <source>
        <dbReference type="Proteomes" id="UP000828390"/>
    </source>
</evidence>
<reference evidence="1" key="1">
    <citation type="journal article" date="2019" name="bioRxiv">
        <title>The Genome of the Zebra Mussel, Dreissena polymorpha: A Resource for Invasive Species Research.</title>
        <authorList>
            <person name="McCartney M.A."/>
            <person name="Auch B."/>
            <person name="Kono T."/>
            <person name="Mallez S."/>
            <person name="Zhang Y."/>
            <person name="Obille A."/>
            <person name="Becker A."/>
            <person name="Abrahante J.E."/>
            <person name="Garbe J."/>
            <person name="Badalamenti J.P."/>
            <person name="Herman A."/>
            <person name="Mangelson H."/>
            <person name="Liachko I."/>
            <person name="Sullivan S."/>
            <person name="Sone E.D."/>
            <person name="Koren S."/>
            <person name="Silverstein K.A.T."/>
            <person name="Beckman K.B."/>
            <person name="Gohl D.M."/>
        </authorList>
    </citation>
    <scope>NUCLEOTIDE SEQUENCE</scope>
    <source>
        <strain evidence="1">Duluth1</strain>
        <tissue evidence="1">Whole animal</tissue>
    </source>
</reference>
<comment type="caution">
    <text evidence="1">The sequence shown here is derived from an EMBL/GenBank/DDBJ whole genome shotgun (WGS) entry which is preliminary data.</text>
</comment>